<dbReference type="PANTHER" id="PTHR40142">
    <property type="entry name" value="BPI FOLD-CONTAINING FAMILY B, MEMBER 9B-RELATED"/>
    <property type="match status" value="1"/>
</dbReference>
<dbReference type="InParanoid" id="M3Z2B5"/>
<dbReference type="STRING" id="9669.ENSMPUP00000017727"/>
<sequence length="125" mass="13324">MILSLCRLNVQAVTVENMTSAMTGGGILVQATTTAIIGGKGLAGPVVSILGFQVHGEVTLKIGLSTNNTQCVNLQVQDKDIKVTKVSLQIVDTYVRPFFSFSRTVCARMSSLMPPLEINLANPMV</sequence>
<proteinExistence type="predicted"/>
<evidence type="ECO:0008006" key="2">
    <source>
        <dbReference type="Google" id="ProtNLM"/>
    </source>
</evidence>
<dbReference type="PANTHER" id="PTHR40142:SF1">
    <property type="entry name" value="BPI FOLD CONTAINING FAMILY B, MEMBER 9B-RELATED"/>
    <property type="match status" value="1"/>
</dbReference>
<organism evidence="1">
    <name type="scientific">Mustela putorius furo</name>
    <name type="common">European domestic ferret</name>
    <name type="synonym">Mustela furo</name>
    <dbReference type="NCBI Taxonomy" id="9669"/>
    <lineage>
        <taxon>Eukaryota</taxon>
        <taxon>Metazoa</taxon>
        <taxon>Chordata</taxon>
        <taxon>Craniata</taxon>
        <taxon>Vertebrata</taxon>
        <taxon>Euteleostomi</taxon>
        <taxon>Mammalia</taxon>
        <taxon>Eutheria</taxon>
        <taxon>Laurasiatheria</taxon>
        <taxon>Carnivora</taxon>
        <taxon>Caniformia</taxon>
        <taxon>Musteloidea</taxon>
        <taxon>Mustelidae</taxon>
        <taxon>Mustelinae</taxon>
        <taxon>Mustela</taxon>
    </lineage>
</organism>
<reference evidence="1" key="1">
    <citation type="submission" date="2024-06" db="UniProtKB">
        <authorList>
            <consortium name="Ensembl"/>
        </authorList>
    </citation>
    <scope>IDENTIFICATION</scope>
</reference>
<protein>
    <recommendedName>
        <fullName evidence="2">Lipid-binding serum glycoprotein N-terminal domain-containing protein</fullName>
    </recommendedName>
</protein>
<accession>M3Z2B5</accession>
<dbReference type="InterPro" id="IPR034433">
    <property type="entry name" value="Vomeromodulin"/>
</dbReference>
<dbReference type="AlphaFoldDB" id="M3Z2B5"/>
<name>M3Z2B5_MUSPF</name>
<dbReference type="Ensembl" id="ENSMPUT00000017987.1">
    <property type="protein sequence ID" value="ENSMPUP00000017727.1"/>
    <property type="gene ID" value="ENSMPUG00000017838.1"/>
</dbReference>
<dbReference type="HOGENOM" id="CLU_1991915_0_0_1"/>
<dbReference type="GO" id="GO:0007608">
    <property type="term" value="P:sensory perception of smell"/>
    <property type="evidence" value="ECO:0007669"/>
    <property type="project" value="InterPro"/>
</dbReference>
<dbReference type="eggNOG" id="ENOG502TKQD">
    <property type="taxonomic scope" value="Eukaryota"/>
</dbReference>
<evidence type="ECO:0000313" key="1">
    <source>
        <dbReference type="Ensembl" id="ENSMPUP00000017727.1"/>
    </source>
</evidence>
<dbReference type="EMBL" id="AEYP01020798">
    <property type="status" value="NOT_ANNOTATED_CDS"/>
    <property type="molecule type" value="Genomic_DNA"/>
</dbReference>